<dbReference type="EMBL" id="LT906446">
    <property type="protein sequence ID" value="SNV00088.1"/>
    <property type="molecule type" value="Genomic_DNA"/>
</dbReference>
<gene>
    <name evidence="2" type="primary">folT</name>
    <name evidence="2" type="ORF">SAMEA4364220_01251</name>
</gene>
<dbReference type="Proteomes" id="UP000215383">
    <property type="component" value="Chromosome 1"/>
</dbReference>
<dbReference type="Gene3D" id="1.10.1760.20">
    <property type="match status" value="1"/>
</dbReference>
<evidence type="ECO:0000313" key="3">
    <source>
        <dbReference type="Proteomes" id="UP000215383"/>
    </source>
</evidence>
<dbReference type="NCBIfam" id="TIGR04518">
    <property type="entry name" value="ECF_S_folT_fam"/>
    <property type="match status" value="1"/>
</dbReference>
<keyword evidence="1" id="KW-0472">Membrane</keyword>
<feature type="transmembrane region" description="Helical" evidence="1">
    <location>
        <begin position="6"/>
        <end position="24"/>
    </location>
</feature>
<feature type="transmembrane region" description="Helical" evidence="1">
    <location>
        <begin position="67"/>
        <end position="86"/>
    </location>
</feature>
<protein>
    <submittedName>
        <fullName evidence="2">Folate ECF transporter S component FolT</fullName>
    </submittedName>
</protein>
<accession>A0A239TSG6</accession>
<keyword evidence="1" id="KW-1133">Transmembrane helix</keyword>
<evidence type="ECO:0000256" key="1">
    <source>
        <dbReference type="SAM" id="Phobius"/>
    </source>
</evidence>
<name>A0A239TSG6_9FIRM</name>
<dbReference type="InterPro" id="IPR030949">
    <property type="entry name" value="ECF_S_folate_fam"/>
</dbReference>
<dbReference type="OrthoDB" id="4624at2"/>
<feature type="transmembrane region" description="Helical" evidence="1">
    <location>
        <begin position="98"/>
        <end position="121"/>
    </location>
</feature>
<dbReference type="Pfam" id="PF12822">
    <property type="entry name" value="ECF_trnsprt"/>
    <property type="match status" value="1"/>
</dbReference>
<dbReference type="eggNOG" id="COG4720">
    <property type="taxonomic scope" value="Bacteria"/>
</dbReference>
<feature type="transmembrane region" description="Helical" evidence="1">
    <location>
        <begin position="133"/>
        <end position="151"/>
    </location>
</feature>
<keyword evidence="3" id="KW-1185">Reference proteome</keyword>
<reference evidence="2 3" key="1">
    <citation type="submission" date="2017-06" db="EMBL/GenBank/DDBJ databases">
        <authorList>
            <consortium name="Pathogen Informatics"/>
        </authorList>
    </citation>
    <scope>NUCLEOTIDE SEQUENCE [LARGE SCALE GENOMIC DNA]</scope>
    <source>
        <strain evidence="2 3">NCTC10570</strain>
    </source>
</reference>
<dbReference type="GeneID" id="78507254"/>
<dbReference type="AlphaFoldDB" id="A0A239TSG6"/>
<keyword evidence="1" id="KW-0812">Transmembrane</keyword>
<dbReference type="InterPro" id="IPR024529">
    <property type="entry name" value="ECF_trnsprt_substrate-spec"/>
</dbReference>
<dbReference type="GO" id="GO:0022857">
    <property type="term" value="F:transmembrane transporter activity"/>
    <property type="evidence" value="ECO:0007669"/>
    <property type="project" value="InterPro"/>
</dbReference>
<sequence length="163" mass="18400">MYIVSSGIFIAITILFTYVFAIQTPFVRIDFAFIPIAIYASMWGAKKTIIMAVLADIIGSNLFMPGLYFPGFTLSAAVSAFIYGKFLYKQEITLKKLFIMNGCILLFVDCILNNIWLTLMYHDAAVAFFSLRLIKAALLTSVKAVVLYNLFKPLKVFILKYSK</sequence>
<evidence type="ECO:0000313" key="2">
    <source>
        <dbReference type="EMBL" id="SNV00088.1"/>
    </source>
</evidence>
<dbReference type="RefSeq" id="WP_027890361.1">
    <property type="nucleotide sequence ID" value="NZ_CALXYH010000019.1"/>
</dbReference>
<proteinExistence type="predicted"/>
<organism evidence="2 3">
    <name type="scientific">Megamonas hypermegale</name>
    <dbReference type="NCBI Taxonomy" id="158847"/>
    <lineage>
        <taxon>Bacteria</taxon>
        <taxon>Bacillati</taxon>
        <taxon>Bacillota</taxon>
        <taxon>Negativicutes</taxon>
        <taxon>Selenomonadales</taxon>
        <taxon>Selenomonadaceae</taxon>
        <taxon>Megamonas</taxon>
    </lineage>
</organism>